<dbReference type="Pfam" id="PF17862">
    <property type="entry name" value="AAA_lid_3"/>
    <property type="match status" value="1"/>
</dbReference>
<dbReference type="AlphaFoldDB" id="A0AAD5TLL9"/>
<feature type="domain" description="AAA+ ATPase" evidence="3">
    <location>
        <begin position="607"/>
        <end position="736"/>
    </location>
</feature>
<dbReference type="SMART" id="SM00382">
    <property type="entry name" value="AAA"/>
    <property type="match status" value="2"/>
</dbReference>
<evidence type="ECO:0000313" key="4">
    <source>
        <dbReference type="EMBL" id="KAJ3178087.1"/>
    </source>
</evidence>
<comment type="caution">
    <text evidence="4">The sequence shown here is derived from an EMBL/GenBank/DDBJ whole genome shotgun (WGS) entry which is preliminary data.</text>
</comment>
<evidence type="ECO:0000259" key="3">
    <source>
        <dbReference type="SMART" id="SM00382"/>
    </source>
</evidence>
<dbReference type="Gene3D" id="1.10.8.60">
    <property type="match status" value="2"/>
</dbReference>
<dbReference type="GO" id="GO:0016887">
    <property type="term" value="F:ATP hydrolysis activity"/>
    <property type="evidence" value="ECO:0007669"/>
    <property type="project" value="InterPro"/>
</dbReference>
<dbReference type="InterPro" id="IPR003593">
    <property type="entry name" value="AAA+_ATPase"/>
</dbReference>
<keyword evidence="5" id="KW-1185">Reference proteome</keyword>
<reference evidence="4" key="1">
    <citation type="submission" date="2020-05" db="EMBL/GenBank/DDBJ databases">
        <title>Phylogenomic resolution of chytrid fungi.</title>
        <authorList>
            <person name="Stajich J.E."/>
            <person name="Amses K."/>
            <person name="Simmons R."/>
            <person name="Seto K."/>
            <person name="Myers J."/>
            <person name="Bonds A."/>
            <person name="Quandt C.A."/>
            <person name="Barry K."/>
            <person name="Liu P."/>
            <person name="Grigoriev I."/>
            <person name="Longcore J.E."/>
            <person name="James T.Y."/>
        </authorList>
    </citation>
    <scope>NUCLEOTIDE SEQUENCE</scope>
    <source>
        <strain evidence="4">JEL0379</strain>
    </source>
</reference>
<dbReference type="Gene3D" id="3.40.50.300">
    <property type="entry name" value="P-loop containing nucleotide triphosphate hydrolases"/>
    <property type="match status" value="2"/>
</dbReference>
<organism evidence="4 5">
    <name type="scientific">Geranomyces variabilis</name>
    <dbReference type="NCBI Taxonomy" id="109894"/>
    <lineage>
        <taxon>Eukaryota</taxon>
        <taxon>Fungi</taxon>
        <taxon>Fungi incertae sedis</taxon>
        <taxon>Chytridiomycota</taxon>
        <taxon>Chytridiomycota incertae sedis</taxon>
        <taxon>Chytridiomycetes</taxon>
        <taxon>Spizellomycetales</taxon>
        <taxon>Powellomycetaceae</taxon>
        <taxon>Geranomyces</taxon>
    </lineage>
</organism>
<dbReference type="GO" id="GO:0005524">
    <property type="term" value="F:ATP binding"/>
    <property type="evidence" value="ECO:0007669"/>
    <property type="project" value="UniProtKB-KW"/>
</dbReference>
<evidence type="ECO:0000256" key="2">
    <source>
        <dbReference type="ARBA" id="ARBA00022840"/>
    </source>
</evidence>
<proteinExistence type="predicted"/>
<dbReference type="Proteomes" id="UP001212152">
    <property type="component" value="Unassembled WGS sequence"/>
</dbReference>
<dbReference type="InterPro" id="IPR041569">
    <property type="entry name" value="AAA_lid_3"/>
</dbReference>
<name>A0AAD5TLL9_9FUNG</name>
<evidence type="ECO:0000256" key="1">
    <source>
        <dbReference type="ARBA" id="ARBA00022741"/>
    </source>
</evidence>
<dbReference type="PANTHER" id="PTHR23077:SF27">
    <property type="entry name" value="ATPASE FAMILY GENE 2 PROTEIN HOMOLOG A"/>
    <property type="match status" value="1"/>
</dbReference>
<dbReference type="GO" id="GO:0005737">
    <property type="term" value="C:cytoplasm"/>
    <property type="evidence" value="ECO:0007669"/>
    <property type="project" value="TreeGrafter"/>
</dbReference>
<dbReference type="FunFam" id="3.40.50.300:FF:001921">
    <property type="entry name" value="AAA ATPase domain-containing protein"/>
    <property type="match status" value="1"/>
</dbReference>
<dbReference type="InterPro" id="IPR027417">
    <property type="entry name" value="P-loop_NTPase"/>
</dbReference>
<dbReference type="EMBL" id="JADGJQ010000029">
    <property type="protein sequence ID" value="KAJ3178087.1"/>
    <property type="molecule type" value="Genomic_DNA"/>
</dbReference>
<dbReference type="InterPro" id="IPR003959">
    <property type="entry name" value="ATPase_AAA_core"/>
</dbReference>
<sequence length="825" mass="86897">MQSELLVLVVADILAADEPHTDFGFLILLPRNCTTDGGTKIRSGCALQLQPLSSAQSAKSHRLPTVTARVRLLVQPAAGAFAVQNDASDGADATRPLSCCISAQLAAALRCTRGNVVEAAGFIQPTAIPRAKSVHLCHEENDDTEGSKDAVDSCPSSASFNATLVRQAALTSYIAPASRLYAHPSFASSGAPAHYIVATIDGTADPAAVFLADHDTQFTLLASRPSPPPPRSRVPSAAAAAANALVVTDAEWAARVRKRVAGMDALVTQIASIVRRAVDDALGGSKGGGRNAGKLHRRSVCGAVLCGRPGVGKTVLARAMAGTSFHAASAGVCVEFFCVTRVKEGGDDESSIITADLEHSGLPYDYIQCPELLQFAKGDGELYLLHLLTKRRGRARIVILDQIDALVGAADAADGASGFKLTCFAGSAGWILNVLMECLDGEIGPGADGDDGVVIVIAITSRPHVLPNALLQSRRLSPTITADVGDARQREAILHLVCANLPIADGVIADVADATHGFVGADLEALVNAAAWGWRMNSSHREFVTSADFAAARAVVKPASFAELGSRIPRKRFGELFGVEDVVDRLRTAVLRPFANLDAYAALGVHPPRGVLIHGPAGVGKSVLSYALVREAGFNCVYVDGPKVRSKIVGESEQNIARMFAQARTNAPCILLLDQIDMLVPPRGTSSSSENTGDRIVASFLTEMDGVLASRGVFIVAISAHPECVDDAILRPGRLDEWVEVPMPGADARRKIWDGFLGRMPGGGRFEEAEMERLVAASAGYTGADIESVCREAALSRLRADLNSLEVTQADIWQALTCVRRSVVA</sequence>
<dbReference type="Pfam" id="PF00004">
    <property type="entry name" value="AAA"/>
    <property type="match status" value="2"/>
</dbReference>
<keyword evidence="2" id="KW-0067">ATP-binding</keyword>
<gene>
    <name evidence="4" type="ORF">HDU87_003872</name>
</gene>
<evidence type="ECO:0000313" key="5">
    <source>
        <dbReference type="Proteomes" id="UP001212152"/>
    </source>
</evidence>
<protein>
    <recommendedName>
        <fullName evidence="3">AAA+ ATPase domain-containing protein</fullName>
    </recommendedName>
</protein>
<dbReference type="SUPFAM" id="SSF52540">
    <property type="entry name" value="P-loop containing nucleoside triphosphate hydrolases"/>
    <property type="match status" value="2"/>
</dbReference>
<accession>A0AAD5TLL9</accession>
<keyword evidence="1" id="KW-0547">Nucleotide-binding</keyword>
<feature type="domain" description="AAA+ ATPase" evidence="3">
    <location>
        <begin position="301"/>
        <end position="486"/>
    </location>
</feature>
<dbReference type="InterPro" id="IPR050168">
    <property type="entry name" value="AAA_ATPase_domain"/>
</dbReference>
<dbReference type="PANTHER" id="PTHR23077">
    <property type="entry name" value="AAA-FAMILY ATPASE"/>
    <property type="match status" value="1"/>
</dbReference>